<comment type="function">
    <text evidence="1 12">Converts 2,5-diamino-6-(ribosylamino)-4(3h)-pyrimidinone 5'-phosphate into 5-amino-6-(ribosylamino)-2,4(1h,3h)-pyrimidinedione 5'-phosphate.</text>
</comment>
<feature type="binding site" evidence="14">
    <location>
        <position position="208"/>
    </location>
    <ligand>
        <name>NADP(+)</name>
        <dbReference type="ChEBI" id="CHEBI:58349"/>
    </ligand>
</feature>
<dbReference type="Gene3D" id="3.40.140.10">
    <property type="entry name" value="Cytidine Deaminase, domain 2"/>
    <property type="match status" value="1"/>
</dbReference>
<feature type="binding site" evidence="14">
    <location>
        <position position="219"/>
    </location>
    <ligand>
        <name>substrate</name>
    </ligand>
</feature>
<protein>
    <recommendedName>
        <fullName evidence="12">Riboflavin biosynthesis protein RibD</fullName>
    </recommendedName>
    <domain>
        <recommendedName>
            <fullName evidence="12">Diaminohydroxyphosphoribosylaminopyrimidine deaminase</fullName>
            <shortName evidence="12">DRAP deaminase</shortName>
            <ecNumber evidence="12">3.5.4.26</ecNumber>
        </recommendedName>
        <alternativeName>
            <fullName evidence="12">Riboflavin-specific deaminase</fullName>
        </alternativeName>
    </domain>
    <domain>
        <recommendedName>
            <fullName evidence="12">5-amino-6-(5-phosphoribosylamino)uracil reductase</fullName>
            <ecNumber evidence="12">1.1.1.193</ecNumber>
        </recommendedName>
        <alternativeName>
            <fullName evidence="12">HTP reductase</fullName>
        </alternativeName>
    </domain>
</protein>
<dbReference type="InterPro" id="IPR016192">
    <property type="entry name" value="APOBEC/CMP_deaminase_Zn-bd"/>
</dbReference>
<dbReference type="SUPFAM" id="SSF53927">
    <property type="entry name" value="Cytidine deaminase-like"/>
    <property type="match status" value="1"/>
</dbReference>
<dbReference type="Pfam" id="PF01872">
    <property type="entry name" value="RibD_C"/>
    <property type="match status" value="1"/>
</dbReference>
<feature type="binding site" evidence="14">
    <location>
        <begin position="306"/>
        <end position="312"/>
    </location>
    <ligand>
        <name>NADP(+)</name>
        <dbReference type="ChEBI" id="CHEBI:58349"/>
    </ligand>
</feature>
<dbReference type="InterPro" id="IPR016193">
    <property type="entry name" value="Cytidine_deaminase-like"/>
</dbReference>
<dbReference type="InterPro" id="IPR004794">
    <property type="entry name" value="Eubact_RibD"/>
</dbReference>
<evidence type="ECO:0000256" key="5">
    <source>
        <dbReference type="ARBA" id="ARBA00007417"/>
    </source>
</evidence>
<dbReference type="SUPFAM" id="SSF53597">
    <property type="entry name" value="Dihydrofolate reductase-like"/>
    <property type="match status" value="1"/>
</dbReference>
<dbReference type="PANTHER" id="PTHR38011:SF7">
    <property type="entry name" value="2,5-DIAMINO-6-RIBOSYLAMINO-4(3H)-PYRIMIDINONE 5'-PHOSPHATE REDUCTASE"/>
    <property type="match status" value="1"/>
</dbReference>
<comment type="pathway">
    <text evidence="2 12">Cofactor biosynthesis; riboflavin biosynthesis; 5-amino-6-(D-ribitylamino)uracil from GTP: step 2/4.</text>
</comment>
<keyword evidence="11" id="KW-0511">Multifunctional enzyme</keyword>
<dbReference type="AlphaFoldDB" id="A0A0N7KXA1"/>
<proteinExistence type="inferred from homology"/>
<comment type="cofactor">
    <cofactor evidence="12 15">
        <name>Zn(2+)</name>
        <dbReference type="ChEBI" id="CHEBI:29105"/>
    </cofactor>
    <text evidence="12 15">Binds 1 zinc ion.</text>
</comment>
<evidence type="ECO:0000256" key="10">
    <source>
        <dbReference type="ARBA" id="ARBA00023002"/>
    </source>
</evidence>
<reference evidence="17" key="1">
    <citation type="journal article" date="2015" name="Proc. Natl. Acad. Sci. U.S.A.">
        <title>Bacterial clade with the ribosomal RNA operon on a small plasmid rather than the chromosome.</title>
        <authorList>
            <person name="Anda M."/>
            <person name="Ohtsubo Y."/>
            <person name="Okubo T."/>
            <person name="Sugawara M."/>
            <person name="Nagata Y."/>
            <person name="Tsuda M."/>
            <person name="Minamisawa K."/>
            <person name="Mitsui H."/>
        </authorList>
    </citation>
    <scope>NUCLEOTIDE SEQUENCE</scope>
    <source>
        <strain evidence="17">DSM 21988</strain>
    </source>
</reference>
<evidence type="ECO:0000256" key="1">
    <source>
        <dbReference type="ARBA" id="ARBA00002151"/>
    </source>
</evidence>
<feature type="active site" description="Proton donor" evidence="13">
    <location>
        <position position="64"/>
    </location>
</feature>
<organism evidence="17">
    <name type="scientific">Aureimonas altamirensis</name>
    <dbReference type="NCBI Taxonomy" id="370622"/>
    <lineage>
        <taxon>Bacteria</taxon>
        <taxon>Pseudomonadati</taxon>
        <taxon>Pseudomonadota</taxon>
        <taxon>Alphaproteobacteria</taxon>
        <taxon>Hyphomicrobiales</taxon>
        <taxon>Aurantimonadaceae</taxon>
        <taxon>Aureimonas</taxon>
    </lineage>
</organism>
<comment type="similarity">
    <text evidence="4 12">In the N-terminal section; belongs to the cytidine and deoxycytidylate deaminase family.</text>
</comment>
<dbReference type="InterPro" id="IPR002125">
    <property type="entry name" value="CMP_dCMP_dom"/>
</dbReference>
<dbReference type="GO" id="GO:0008270">
    <property type="term" value="F:zinc ion binding"/>
    <property type="evidence" value="ECO:0007669"/>
    <property type="project" value="InterPro"/>
</dbReference>
<dbReference type="GO" id="GO:0008835">
    <property type="term" value="F:diaminohydroxyphosphoribosylaminopyrimidine deaminase activity"/>
    <property type="evidence" value="ECO:0007669"/>
    <property type="project" value="UniProtKB-EC"/>
</dbReference>
<dbReference type="PROSITE" id="PS51747">
    <property type="entry name" value="CYT_DCMP_DEAMINASES_2"/>
    <property type="match status" value="1"/>
</dbReference>
<feature type="binding site" evidence="14">
    <location>
        <position position="304"/>
    </location>
    <ligand>
        <name>substrate</name>
    </ligand>
</feature>
<feature type="binding site" evidence="14">
    <location>
        <position position="166"/>
    </location>
    <ligand>
        <name>NADP(+)</name>
        <dbReference type="ChEBI" id="CHEBI:58349"/>
    </ligand>
</feature>
<comment type="similarity">
    <text evidence="5 12">In the C-terminal section; belongs to the HTP reductase family.</text>
</comment>
<feature type="domain" description="CMP/dCMP-type deaminase" evidence="16">
    <location>
        <begin position="8"/>
        <end position="134"/>
    </location>
</feature>
<dbReference type="EMBL" id="LC066371">
    <property type="protein sequence ID" value="BAT26345.1"/>
    <property type="molecule type" value="Genomic_DNA"/>
</dbReference>
<feature type="binding site" evidence="15">
    <location>
        <position position="96"/>
    </location>
    <ligand>
        <name>Zn(2+)</name>
        <dbReference type="ChEBI" id="CHEBI:29105"/>
        <note>catalytic</note>
    </ligand>
</feature>
<dbReference type="NCBIfam" id="TIGR00326">
    <property type="entry name" value="eubact_ribD"/>
    <property type="match status" value="1"/>
</dbReference>
<evidence type="ECO:0000256" key="14">
    <source>
        <dbReference type="PIRSR" id="PIRSR006769-2"/>
    </source>
</evidence>
<comment type="catalytic activity">
    <reaction evidence="12">
        <text>2,5-diamino-6-hydroxy-4-(5-phosphoribosylamino)-pyrimidine + H2O + H(+) = 5-amino-6-(5-phospho-D-ribosylamino)uracil + NH4(+)</text>
        <dbReference type="Rhea" id="RHEA:21868"/>
        <dbReference type="ChEBI" id="CHEBI:15377"/>
        <dbReference type="ChEBI" id="CHEBI:15378"/>
        <dbReference type="ChEBI" id="CHEBI:28938"/>
        <dbReference type="ChEBI" id="CHEBI:58453"/>
        <dbReference type="ChEBI" id="CHEBI:58614"/>
        <dbReference type="EC" id="3.5.4.26"/>
    </reaction>
</comment>
<feature type="binding site" evidence="14">
    <location>
        <position position="216"/>
    </location>
    <ligand>
        <name>substrate</name>
    </ligand>
</feature>
<comment type="catalytic activity">
    <reaction evidence="12">
        <text>5-amino-6-(5-phospho-D-ribitylamino)uracil + NADP(+) = 5-amino-6-(5-phospho-D-ribosylamino)uracil + NADPH + H(+)</text>
        <dbReference type="Rhea" id="RHEA:17845"/>
        <dbReference type="ChEBI" id="CHEBI:15378"/>
        <dbReference type="ChEBI" id="CHEBI:57783"/>
        <dbReference type="ChEBI" id="CHEBI:58349"/>
        <dbReference type="ChEBI" id="CHEBI:58421"/>
        <dbReference type="ChEBI" id="CHEBI:58453"/>
        <dbReference type="EC" id="1.1.1.193"/>
    </reaction>
</comment>
<evidence type="ECO:0000313" key="17">
    <source>
        <dbReference type="EMBL" id="BAT26345.1"/>
    </source>
</evidence>
<dbReference type="EC" id="1.1.1.193" evidence="12"/>
<evidence type="ECO:0000256" key="2">
    <source>
        <dbReference type="ARBA" id="ARBA00004882"/>
    </source>
</evidence>
<sequence length="367" mass="38813">MAIAPNTQDDERFMAAAIRLSQRHVGVTGSNPSVGALIVRFDGAGEPRVVGRGVTAGGGRPHAEVVALSEAGDAARGATVYVTLEPCSHHGLTPPCASALLRAGVRRVVVALGDPDGRVDGRGFAMLRAGGVDVVEKVGAAHARDPLAGFMTRMLTGRPLLTVKVAVSADGGIARAGHRPAQITSSIANAQTHLVRARSDVILVGVGTVASDDPMLTCRLPGLEGRSPIRVVYDPALRTRIDAKLVSTAGQVPTILAIREGVPNERRDAFREAGCEFITLAEGEGPEALLRHLGERRVSSVLFEAGERLGRSVLDAGLADRIVVVRAPMVLGPGRVVSPVRDDHLSAMRLTREERFGCDVWREYERI</sequence>
<dbReference type="UniPathway" id="UPA00275">
    <property type="reaction ID" value="UER00401"/>
</dbReference>
<keyword evidence="9 12" id="KW-0521">NADP</keyword>
<evidence type="ECO:0000256" key="8">
    <source>
        <dbReference type="ARBA" id="ARBA00022833"/>
    </source>
</evidence>
<feature type="binding site" evidence="15">
    <location>
        <position position="62"/>
    </location>
    <ligand>
        <name>Zn(2+)</name>
        <dbReference type="ChEBI" id="CHEBI:29105"/>
        <note>catalytic</note>
    </ligand>
</feature>
<dbReference type="InterPro" id="IPR050765">
    <property type="entry name" value="Riboflavin_Biosynth_HTPR"/>
</dbReference>
<evidence type="ECO:0000256" key="12">
    <source>
        <dbReference type="PIRNR" id="PIRNR006769"/>
    </source>
</evidence>
<dbReference type="Pfam" id="PF00383">
    <property type="entry name" value="dCMP_cyt_deam_1"/>
    <property type="match status" value="1"/>
</dbReference>
<keyword evidence="10 12" id="KW-0560">Oxidoreductase</keyword>
<evidence type="ECO:0000256" key="13">
    <source>
        <dbReference type="PIRSR" id="PIRSR006769-1"/>
    </source>
</evidence>
<dbReference type="CDD" id="cd01284">
    <property type="entry name" value="Riboflavin_deaminase-reductase"/>
    <property type="match status" value="1"/>
</dbReference>
<dbReference type="EC" id="3.5.4.26" evidence="12"/>
<keyword evidence="7 12" id="KW-0479">Metal-binding</keyword>
<dbReference type="PROSITE" id="PS00903">
    <property type="entry name" value="CYT_DCMP_DEAMINASES_1"/>
    <property type="match status" value="1"/>
</dbReference>
<evidence type="ECO:0000256" key="9">
    <source>
        <dbReference type="ARBA" id="ARBA00022857"/>
    </source>
</evidence>
<dbReference type="GO" id="GO:0008703">
    <property type="term" value="F:5-amino-6-(5-phosphoribosylamino)uracil reductase activity"/>
    <property type="evidence" value="ECO:0007669"/>
    <property type="project" value="UniProtKB-EC"/>
</dbReference>
<dbReference type="Gene3D" id="3.40.430.10">
    <property type="entry name" value="Dihydrofolate Reductase, subunit A"/>
    <property type="match status" value="1"/>
</dbReference>
<evidence type="ECO:0000256" key="6">
    <source>
        <dbReference type="ARBA" id="ARBA00022619"/>
    </source>
</evidence>
<comment type="pathway">
    <text evidence="3 12">Cofactor biosynthesis; riboflavin biosynthesis; 5-amino-6-(D-ribitylamino)uracil from GTP: step 3/4.</text>
</comment>
<dbReference type="GO" id="GO:0009231">
    <property type="term" value="P:riboflavin biosynthetic process"/>
    <property type="evidence" value="ECO:0007669"/>
    <property type="project" value="UniProtKB-UniPathway"/>
</dbReference>
<dbReference type="PIRSF" id="PIRSF006769">
    <property type="entry name" value="RibD"/>
    <property type="match status" value="1"/>
</dbReference>
<name>A0A0N7KXA1_9HYPH</name>
<evidence type="ECO:0000256" key="3">
    <source>
        <dbReference type="ARBA" id="ARBA00004910"/>
    </source>
</evidence>
<keyword evidence="12" id="KW-0378">Hydrolase</keyword>
<evidence type="ECO:0000256" key="4">
    <source>
        <dbReference type="ARBA" id="ARBA00005259"/>
    </source>
</evidence>
<feature type="binding site" evidence="14">
    <location>
        <position position="212"/>
    </location>
    <ligand>
        <name>NADP(+)</name>
        <dbReference type="ChEBI" id="CHEBI:58349"/>
    </ligand>
</feature>
<evidence type="ECO:0000256" key="7">
    <source>
        <dbReference type="ARBA" id="ARBA00022723"/>
    </source>
</evidence>
<feature type="binding site" evidence="15">
    <location>
        <position position="87"/>
    </location>
    <ligand>
        <name>Zn(2+)</name>
        <dbReference type="ChEBI" id="CHEBI:29105"/>
        <note>catalytic</note>
    </ligand>
</feature>
<evidence type="ECO:0000256" key="11">
    <source>
        <dbReference type="ARBA" id="ARBA00023268"/>
    </source>
</evidence>
<keyword evidence="6 12" id="KW-0686">Riboflavin biosynthesis</keyword>
<accession>A0A0N7KXA1</accession>
<dbReference type="InterPro" id="IPR024072">
    <property type="entry name" value="DHFR-like_dom_sf"/>
</dbReference>
<feature type="binding site" evidence="14">
    <location>
        <position position="196"/>
    </location>
    <ligand>
        <name>substrate</name>
    </ligand>
</feature>
<dbReference type="InterPro" id="IPR002734">
    <property type="entry name" value="RibDG_C"/>
</dbReference>
<evidence type="ECO:0000259" key="16">
    <source>
        <dbReference type="PROSITE" id="PS51747"/>
    </source>
</evidence>
<dbReference type="PANTHER" id="PTHR38011">
    <property type="entry name" value="DIHYDROFOLATE REDUCTASE FAMILY PROTEIN (AFU_ORTHOLOGUE AFUA_8G06820)"/>
    <property type="match status" value="1"/>
</dbReference>
<dbReference type="RefSeq" id="WP_060607400.1">
    <property type="nucleotide sequence ID" value="NZ_BBWQ01000018.1"/>
</dbReference>
<evidence type="ECO:0000256" key="15">
    <source>
        <dbReference type="PIRSR" id="PIRSR006769-3"/>
    </source>
</evidence>
<keyword evidence="8 12" id="KW-0862">Zinc</keyword>